<organism evidence="11 12">
    <name type="scientific">Rossellomorea vietnamensis</name>
    <dbReference type="NCBI Taxonomy" id="218284"/>
    <lineage>
        <taxon>Bacteria</taxon>
        <taxon>Bacillati</taxon>
        <taxon>Bacillota</taxon>
        <taxon>Bacilli</taxon>
        <taxon>Bacillales</taxon>
        <taxon>Bacillaceae</taxon>
        <taxon>Rossellomorea</taxon>
    </lineage>
</organism>
<dbReference type="AlphaFoldDB" id="A0A5D4MFH6"/>
<evidence type="ECO:0000256" key="8">
    <source>
        <dbReference type="ARBA" id="ARBA00029924"/>
    </source>
</evidence>
<dbReference type="SUPFAM" id="SSF63562">
    <property type="entry name" value="RPB6/omega subunit-like"/>
    <property type="match status" value="1"/>
</dbReference>
<reference evidence="11 12" key="1">
    <citation type="submission" date="2019-08" db="EMBL/GenBank/DDBJ databases">
        <title>Bacillus genomes from the desert of Cuatro Cienegas, Coahuila.</title>
        <authorList>
            <person name="Olmedo-Alvarez G."/>
        </authorList>
    </citation>
    <scope>NUCLEOTIDE SEQUENCE [LARGE SCALE GENOMIC DNA]</scope>
    <source>
        <strain evidence="11 12">CH128b_4D</strain>
    </source>
</reference>
<dbReference type="GO" id="GO:0006351">
    <property type="term" value="P:DNA-templated transcription"/>
    <property type="evidence" value="ECO:0007669"/>
    <property type="project" value="UniProtKB-UniRule"/>
</dbReference>
<accession>A0A5D4MFH6</accession>
<evidence type="ECO:0000313" key="12">
    <source>
        <dbReference type="Proteomes" id="UP000325182"/>
    </source>
</evidence>
<dbReference type="HAMAP" id="MF_00366">
    <property type="entry name" value="RNApol_bact_RpoZ"/>
    <property type="match status" value="1"/>
</dbReference>
<evidence type="ECO:0000256" key="3">
    <source>
        <dbReference type="ARBA" id="ARBA00013725"/>
    </source>
</evidence>
<evidence type="ECO:0000256" key="10">
    <source>
        <dbReference type="HAMAP-Rule" id="MF_00366"/>
    </source>
</evidence>
<comment type="catalytic activity">
    <reaction evidence="9 10">
        <text>RNA(n) + a ribonucleoside 5'-triphosphate = RNA(n+1) + diphosphate</text>
        <dbReference type="Rhea" id="RHEA:21248"/>
        <dbReference type="Rhea" id="RHEA-COMP:14527"/>
        <dbReference type="Rhea" id="RHEA-COMP:17342"/>
        <dbReference type="ChEBI" id="CHEBI:33019"/>
        <dbReference type="ChEBI" id="CHEBI:61557"/>
        <dbReference type="ChEBI" id="CHEBI:140395"/>
        <dbReference type="EC" id="2.7.7.6"/>
    </reaction>
</comment>
<keyword evidence="4 10" id="KW-0240">DNA-directed RNA polymerase</keyword>
<dbReference type="RefSeq" id="WP_148953277.1">
    <property type="nucleotide sequence ID" value="NZ_VTEG01000003.1"/>
</dbReference>
<gene>
    <name evidence="10" type="primary">rpoZ</name>
    <name evidence="11" type="ORF">FZC84_05905</name>
</gene>
<dbReference type="NCBIfam" id="TIGR00690">
    <property type="entry name" value="rpoZ"/>
    <property type="match status" value="1"/>
</dbReference>
<dbReference type="GO" id="GO:0003899">
    <property type="term" value="F:DNA-directed RNA polymerase activity"/>
    <property type="evidence" value="ECO:0007669"/>
    <property type="project" value="UniProtKB-UniRule"/>
</dbReference>
<dbReference type="InterPro" id="IPR003716">
    <property type="entry name" value="DNA-dir_RNA_pol_omega"/>
</dbReference>
<dbReference type="Pfam" id="PF01192">
    <property type="entry name" value="RNA_pol_Rpb6"/>
    <property type="match status" value="1"/>
</dbReference>
<dbReference type="GO" id="GO:0003677">
    <property type="term" value="F:DNA binding"/>
    <property type="evidence" value="ECO:0007669"/>
    <property type="project" value="UniProtKB-UniRule"/>
</dbReference>
<dbReference type="InterPro" id="IPR006110">
    <property type="entry name" value="Pol_omega/Rpo6/RPB6"/>
</dbReference>
<dbReference type="SMART" id="SM01409">
    <property type="entry name" value="RNA_pol_Rpb6"/>
    <property type="match status" value="1"/>
</dbReference>
<keyword evidence="7 10" id="KW-0804">Transcription</keyword>
<name>A0A5D4MFH6_9BACI</name>
<dbReference type="GO" id="GO:0000428">
    <property type="term" value="C:DNA-directed RNA polymerase complex"/>
    <property type="evidence" value="ECO:0007669"/>
    <property type="project" value="UniProtKB-KW"/>
</dbReference>
<dbReference type="Proteomes" id="UP000325182">
    <property type="component" value="Unassembled WGS sequence"/>
</dbReference>
<protein>
    <recommendedName>
        <fullName evidence="3 10">DNA-directed RNA polymerase subunit omega</fullName>
        <shortName evidence="10">RNAP omega subunit</shortName>
        <ecNumber evidence="2 10">2.7.7.6</ecNumber>
    </recommendedName>
    <alternativeName>
        <fullName evidence="10">RNA polymerase omega subunit</fullName>
    </alternativeName>
    <alternativeName>
        <fullName evidence="8 10">Transcriptase subunit omega</fullName>
    </alternativeName>
</protein>
<dbReference type="PANTHER" id="PTHR34476">
    <property type="entry name" value="DNA-DIRECTED RNA POLYMERASE SUBUNIT OMEGA"/>
    <property type="match status" value="1"/>
</dbReference>
<evidence type="ECO:0000313" key="11">
    <source>
        <dbReference type="EMBL" id="TYS00084.1"/>
    </source>
</evidence>
<evidence type="ECO:0000256" key="5">
    <source>
        <dbReference type="ARBA" id="ARBA00022679"/>
    </source>
</evidence>
<dbReference type="EC" id="2.7.7.6" evidence="2 10"/>
<dbReference type="PANTHER" id="PTHR34476:SF1">
    <property type="entry name" value="DNA-DIRECTED RNA POLYMERASE SUBUNIT OMEGA"/>
    <property type="match status" value="1"/>
</dbReference>
<comment type="function">
    <text evidence="10">Promotes RNA polymerase assembly. Latches the N- and C-terminal regions of the beta' subunit thereby facilitating its interaction with the beta and alpha subunits.</text>
</comment>
<evidence type="ECO:0000256" key="7">
    <source>
        <dbReference type="ARBA" id="ARBA00023163"/>
    </source>
</evidence>
<evidence type="ECO:0000256" key="1">
    <source>
        <dbReference type="ARBA" id="ARBA00006711"/>
    </source>
</evidence>
<dbReference type="Gene3D" id="3.90.940.10">
    <property type="match status" value="1"/>
</dbReference>
<comment type="similarity">
    <text evidence="1 10">Belongs to the RNA polymerase subunit omega family.</text>
</comment>
<dbReference type="EMBL" id="VTEG01000003">
    <property type="protein sequence ID" value="TYS00084.1"/>
    <property type="molecule type" value="Genomic_DNA"/>
</dbReference>
<keyword evidence="5 10" id="KW-0808">Transferase</keyword>
<sequence length="73" mass="8233">MLNPSIDSLMKKIDSKYSLVSIAAKRARSLQEVENFMLDKYVSEKYVGKALEEIEAGKLSMKEREAGAVYSDE</sequence>
<dbReference type="InterPro" id="IPR036161">
    <property type="entry name" value="RPB6/omega-like_sf"/>
</dbReference>
<keyword evidence="6 10" id="KW-0548">Nucleotidyltransferase</keyword>
<evidence type="ECO:0000256" key="6">
    <source>
        <dbReference type="ARBA" id="ARBA00022695"/>
    </source>
</evidence>
<evidence type="ECO:0000256" key="4">
    <source>
        <dbReference type="ARBA" id="ARBA00022478"/>
    </source>
</evidence>
<comment type="caution">
    <text evidence="11">The sequence shown here is derived from an EMBL/GenBank/DDBJ whole genome shotgun (WGS) entry which is preliminary data.</text>
</comment>
<comment type="subunit">
    <text evidence="10">The RNAP catalytic core consists of 2 alpha, 1 beta, 1 beta' and 1 omega subunit. When a sigma factor is associated with the core the holoenzyme is formed, which can initiate transcription.</text>
</comment>
<evidence type="ECO:0000256" key="2">
    <source>
        <dbReference type="ARBA" id="ARBA00012418"/>
    </source>
</evidence>
<evidence type="ECO:0000256" key="9">
    <source>
        <dbReference type="ARBA" id="ARBA00048552"/>
    </source>
</evidence>
<proteinExistence type="inferred from homology"/>